<dbReference type="AlphaFoldDB" id="A0A067PJ49"/>
<reference evidence="2" key="1">
    <citation type="journal article" date="2014" name="Proc. Natl. Acad. Sci. U.S.A.">
        <title>Extensive sampling of basidiomycete genomes demonstrates inadequacy of the white-rot/brown-rot paradigm for wood decay fungi.</title>
        <authorList>
            <person name="Riley R."/>
            <person name="Salamov A.A."/>
            <person name="Brown D.W."/>
            <person name="Nagy L.G."/>
            <person name="Floudas D."/>
            <person name="Held B.W."/>
            <person name="Levasseur A."/>
            <person name="Lombard V."/>
            <person name="Morin E."/>
            <person name="Otillar R."/>
            <person name="Lindquist E.A."/>
            <person name="Sun H."/>
            <person name="LaButti K.M."/>
            <person name="Schmutz J."/>
            <person name="Jabbour D."/>
            <person name="Luo H."/>
            <person name="Baker S.E."/>
            <person name="Pisabarro A.G."/>
            <person name="Walton J.D."/>
            <person name="Blanchette R.A."/>
            <person name="Henrissat B."/>
            <person name="Martin F."/>
            <person name="Cullen D."/>
            <person name="Hibbett D.S."/>
            <person name="Grigoriev I.V."/>
        </authorList>
    </citation>
    <scope>NUCLEOTIDE SEQUENCE [LARGE SCALE GENOMIC DNA]</scope>
    <source>
        <strain evidence="2">MUCL 33604</strain>
    </source>
</reference>
<keyword evidence="2" id="KW-1185">Reference proteome</keyword>
<protein>
    <submittedName>
        <fullName evidence="1">Uncharacterized protein</fullName>
    </submittedName>
</protein>
<dbReference type="EMBL" id="KL197760">
    <property type="protein sequence ID" value="KDQ50466.1"/>
    <property type="molecule type" value="Genomic_DNA"/>
</dbReference>
<name>A0A067PJ49_9AGAM</name>
<accession>A0A067PJ49</accession>
<organism evidence="1 2">
    <name type="scientific">Jaapia argillacea MUCL 33604</name>
    <dbReference type="NCBI Taxonomy" id="933084"/>
    <lineage>
        <taxon>Eukaryota</taxon>
        <taxon>Fungi</taxon>
        <taxon>Dikarya</taxon>
        <taxon>Basidiomycota</taxon>
        <taxon>Agaricomycotina</taxon>
        <taxon>Agaricomycetes</taxon>
        <taxon>Agaricomycetidae</taxon>
        <taxon>Jaapiales</taxon>
        <taxon>Jaapiaceae</taxon>
        <taxon>Jaapia</taxon>
    </lineage>
</organism>
<dbReference type="InParanoid" id="A0A067PJ49"/>
<dbReference type="Proteomes" id="UP000027265">
    <property type="component" value="Unassembled WGS sequence"/>
</dbReference>
<proteinExistence type="predicted"/>
<evidence type="ECO:0000313" key="1">
    <source>
        <dbReference type="EMBL" id="KDQ50466.1"/>
    </source>
</evidence>
<evidence type="ECO:0000313" key="2">
    <source>
        <dbReference type="Proteomes" id="UP000027265"/>
    </source>
</evidence>
<sequence length="354" mass="39854">MSIRSLFSPEPKSDAVKTALKTAHGVVSGIAQENPVLPIVPWEIGEVSLRKDPDLYEDLRDLGLTNYKSRPNTIPPAYTQTLTDSPTVIPISFGNLMGRVNQYLKSHKGETLPTSTRRHMTGLLWLYREQLPVNRTQMTHPVDSNDFIEYYVLQMVNMLLAARGICSVDPKISTAGMWTRRKVESGARDVCVRWVLRNRLDSHGPFDAQMFGFAPCYLTPEVFDLVRSWKGTNRPSSDSPDKEQLDIFVRAETIWSIILEECGEDDTTQFVITSWDQWAIGYISPGSEGNSKEVYVTPILPCKSQEPTIILAMVTCGIHRSWKEFLGGPETTPLEEVVSVVDNSVTEEITVTEW</sequence>
<gene>
    <name evidence="1" type="ORF">JAAARDRAFT_200012</name>
</gene>
<dbReference type="HOGENOM" id="CLU_797089_0_0_1"/>